<evidence type="ECO:0000313" key="3">
    <source>
        <dbReference type="Proteomes" id="UP000022910"/>
    </source>
</evidence>
<keyword evidence="3" id="KW-1185">Reference proteome</keyword>
<dbReference type="HOGENOM" id="CLU_3107666_0_0_1"/>
<reference evidence="2 3" key="1">
    <citation type="submission" date="2014-02" db="EMBL/GenBank/DDBJ databases">
        <title>Single nucleus genome sequencing reveals high similarity among nuclei of an endomycorrhizal fungus.</title>
        <authorList>
            <person name="Lin K."/>
            <person name="Geurts R."/>
            <person name="Zhang Z."/>
            <person name="Limpens E."/>
            <person name="Saunders D.G."/>
            <person name="Mu D."/>
            <person name="Pang E."/>
            <person name="Cao H."/>
            <person name="Cha H."/>
            <person name="Lin T."/>
            <person name="Zhou Q."/>
            <person name="Shang Y."/>
            <person name="Li Y."/>
            <person name="Ivanov S."/>
            <person name="Sharma T."/>
            <person name="Velzen R.V."/>
            <person name="Ruijter N.D."/>
            <person name="Aanen D.K."/>
            <person name="Win J."/>
            <person name="Kamoun S."/>
            <person name="Bisseling T."/>
            <person name="Huang S."/>
        </authorList>
    </citation>
    <scope>NUCLEOTIDE SEQUENCE [LARGE SCALE GENOMIC DNA]</scope>
    <source>
        <strain evidence="3">DAOM197198w</strain>
    </source>
</reference>
<dbReference type="EMBL" id="JEMT01027931">
    <property type="protein sequence ID" value="EXX55870.1"/>
    <property type="molecule type" value="Genomic_DNA"/>
</dbReference>
<evidence type="ECO:0000256" key="1">
    <source>
        <dbReference type="SAM" id="Coils"/>
    </source>
</evidence>
<accession>A0A015INQ4</accession>
<gene>
    <name evidence="2" type="ORF">RirG_221350</name>
</gene>
<feature type="coiled-coil region" evidence="1">
    <location>
        <begin position="12"/>
        <end position="39"/>
    </location>
</feature>
<name>A0A015INQ4_RHIIW</name>
<evidence type="ECO:0000313" key="2">
    <source>
        <dbReference type="EMBL" id="EXX55870.1"/>
    </source>
</evidence>
<organism evidence="2 3">
    <name type="scientific">Rhizophagus irregularis (strain DAOM 197198w)</name>
    <name type="common">Glomus intraradices</name>
    <dbReference type="NCBI Taxonomy" id="1432141"/>
    <lineage>
        <taxon>Eukaryota</taxon>
        <taxon>Fungi</taxon>
        <taxon>Fungi incertae sedis</taxon>
        <taxon>Mucoromycota</taxon>
        <taxon>Glomeromycotina</taxon>
        <taxon>Glomeromycetes</taxon>
        <taxon>Glomerales</taxon>
        <taxon>Glomeraceae</taxon>
        <taxon>Rhizophagus</taxon>
    </lineage>
</organism>
<comment type="caution">
    <text evidence="2">The sequence shown here is derived from an EMBL/GenBank/DDBJ whole genome shotgun (WGS) entry which is preliminary data.</text>
</comment>
<dbReference type="AlphaFoldDB" id="A0A015INQ4"/>
<proteinExistence type="predicted"/>
<sequence>MREYLNETAECLRKVRSKLKDYELNMNKVKANLGKAEYEITNESLQHLKLL</sequence>
<protein>
    <submittedName>
        <fullName evidence="2">Uncharacterized protein</fullName>
    </submittedName>
</protein>
<keyword evidence="1" id="KW-0175">Coiled coil</keyword>
<dbReference type="Proteomes" id="UP000022910">
    <property type="component" value="Unassembled WGS sequence"/>
</dbReference>